<evidence type="ECO:0000259" key="4">
    <source>
        <dbReference type="Pfam" id="PF16796"/>
    </source>
</evidence>
<dbReference type="SUPFAM" id="SSF52540">
    <property type="entry name" value="P-loop containing nucleoside triphosphate hydrolases"/>
    <property type="match status" value="1"/>
</dbReference>
<dbReference type="Gene3D" id="3.40.850.10">
    <property type="entry name" value="Kinesin motor domain"/>
    <property type="match status" value="1"/>
</dbReference>
<name>A0AAV2TUW9_CALDB</name>
<reference evidence="5" key="1">
    <citation type="submission" date="2024-06" db="EMBL/GenBank/DDBJ databases">
        <authorList>
            <person name="Liu X."/>
            <person name="Lenzi L."/>
            <person name="Haldenby T S."/>
            <person name="Uol C."/>
        </authorList>
    </citation>
    <scope>NUCLEOTIDE SEQUENCE</scope>
</reference>
<comment type="caution">
    <text evidence="5">The sequence shown here is derived from an EMBL/GenBank/DDBJ whole genome shotgun (WGS) entry which is preliminary data.</text>
</comment>
<protein>
    <recommendedName>
        <fullName evidence="4">Spindle pole body-associated protein Vik1/Cik1 microtubule binding domain-containing protein</fullName>
    </recommendedName>
</protein>
<dbReference type="InterPro" id="IPR027417">
    <property type="entry name" value="P-loop_NTPase"/>
</dbReference>
<feature type="compositionally biased region" description="Low complexity" evidence="3">
    <location>
        <begin position="282"/>
        <end position="292"/>
    </location>
</feature>
<dbReference type="InterPro" id="IPR036961">
    <property type="entry name" value="Kinesin_motor_dom_sf"/>
</dbReference>
<dbReference type="GO" id="GO:0008017">
    <property type="term" value="F:microtubule binding"/>
    <property type="evidence" value="ECO:0007669"/>
    <property type="project" value="InterPro"/>
</dbReference>
<evidence type="ECO:0000256" key="3">
    <source>
        <dbReference type="SAM" id="MobiDB-lite"/>
    </source>
</evidence>
<feature type="region of interest" description="Disordered" evidence="3">
    <location>
        <begin position="190"/>
        <end position="220"/>
    </location>
</feature>
<gene>
    <name evidence="5" type="ORF">CDAUBV1_LOCUS16244</name>
</gene>
<sequence length="948" mass="106360">MGNRQSHNGLTRSHSVNIEDFYNTNGVRQQENNKGFGSSFSQIDHDSTFLRQYRPGLKIQKNVVQINDSNRAAMTFAEVSRSTSYNRKIFDGPPVRTQSMRERTVREVIEINLNEHDRQEEQSFASGIAKYLPNPSLGTAKQQTIKNSGITLGSVQNLPGKSVRKKSTYADKLPSYQCDSLPRRPLYSQWDKSHQKAQGDTMPKHSKPKYSFGQPRSDSGIPCSGGMGSDLKPGMLLHTHSNSSMLKGDNMVILSAEGDTARSAKPLGTAEADAQTPPPADSSGVSETYSTETESDTIGLGLQPMPNEVENIGLVLEKLKKCITVERNASSMAEDEYLRQKEELATLRNTLSEARSVGLQLEAANGRFIAESMKHKYLNAEIRQLTAELERRKCIFESKECEKRELYKEHERLMKLKLRSERQCQEALMESTLTSQQIHEVSQKCLSMEVFRDEECQLHNMMCNLQAALGRVRVLVTLKSTPHDSCIKYVSSTRLTFHPPVDVNVKSGKTNTQPILCEFSHIIQPGSCNVLELYNEISTTIDGVMNSLNACFVAVGPKNSGKTQTIFGEPCIRPGHSEIPRLKHLSTVRERKSYFEYLSTCNTPNFAEFSRSQEFASLYGLFGLSLVHLLQAVNLKQILDGTGDDIICGREYHMYTSIISVPLDTDQPEFDVLTNHPVKFTSSTLVNLKSNAPAAFDFELEQRPIRTTTDAIRVCELVHRRFQPVRWNGSRNECQRYAMGHNIAIITIEMQPQRDKNEEISTLVLVDTVGLDGESLDDIGTDTLETNRAIRTWKDIASLAQAMRTNPKPSLFDRTRILRILQPFILARTQPQTACTLLLHLPCDKSQARTAIQCLRLGLWVMQMDKKNGQNHGSNADDEDVQGAERLKQRCVWKIGTIGYPPKSSSLSSIPRVHLYRSCSLSAQSSSQRSNRRRTESIGGISRRASVV</sequence>
<dbReference type="Pfam" id="PF16796">
    <property type="entry name" value="Microtub_bd"/>
    <property type="match status" value="1"/>
</dbReference>
<dbReference type="EMBL" id="CAXLJL010000822">
    <property type="protein sequence ID" value="CAL5140950.1"/>
    <property type="molecule type" value="Genomic_DNA"/>
</dbReference>
<feature type="region of interest" description="Disordered" evidence="3">
    <location>
        <begin position="260"/>
        <end position="304"/>
    </location>
</feature>
<feature type="region of interest" description="Disordered" evidence="3">
    <location>
        <begin position="925"/>
        <end position="948"/>
    </location>
</feature>
<dbReference type="AlphaFoldDB" id="A0AAV2TUW9"/>
<keyword evidence="2" id="KW-0067">ATP-binding</keyword>
<organism evidence="5 6">
    <name type="scientific">Calicophoron daubneyi</name>
    <name type="common">Rumen fluke</name>
    <name type="synonym">Paramphistomum daubneyi</name>
    <dbReference type="NCBI Taxonomy" id="300641"/>
    <lineage>
        <taxon>Eukaryota</taxon>
        <taxon>Metazoa</taxon>
        <taxon>Spiralia</taxon>
        <taxon>Lophotrochozoa</taxon>
        <taxon>Platyhelminthes</taxon>
        <taxon>Trematoda</taxon>
        <taxon>Digenea</taxon>
        <taxon>Plagiorchiida</taxon>
        <taxon>Pronocephalata</taxon>
        <taxon>Paramphistomoidea</taxon>
        <taxon>Paramphistomidae</taxon>
        <taxon>Calicophoron</taxon>
    </lineage>
</organism>
<dbReference type="Proteomes" id="UP001497525">
    <property type="component" value="Unassembled WGS sequence"/>
</dbReference>
<keyword evidence="1" id="KW-0547">Nucleotide-binding</keyword>
<dbReference type="InterPro" id="IPR031852">
    <property type="entry name" value="Vik1/Cik1_MT-bd"/>
</dbReference>
<evidence type="ECO:0000313" key="5">
    <source>
        <dbReference type="EMBL" id="CAL5140950.1"/>
    </source>
</evidence>
<evidence type="ECO:0000313" key="6">
    <source>
        <dbReference type="Proteomes" id="UP001497525"/>
    </source>
</evidence>
<accession>A0AAV2TUW9</accession>
<proteinExistence type="predicted"/>
<feature type="domain" description="Spindle pole body-associated protein Vik1/Cik1 microtubule binding" evidence="4">
    <location>
        <begin position="458"/>
        <end position="574"/>
    </location>
</feature>
<evidence type="ECO:0000256" key="2">
    <source>
        <dbReference type="ARBA" id="ARBA00022840"/>
    </source>
</evidence>
<dbReference type="GO" id="GO:0005524">
    <property type="term" value="F:ATP binding"/>
    <property type="evidence" value="ECO:0007669"/>
    <property type="project" value="UniProtKB-KW"/>
</dbReference>
<evidence type="ECO:0000256" key="1">
    <source>
        <dbReference type="ARBA" id="ARBA00022741"/>
    </source>
</evidence>